<evidence type="ECO:0000313" key="1">
    <source>
        <dbReference type="EMBL" id="NEC32435.1"/>
    </source>
</evidence>
<comment type="caution">
    <text evidence="1">The sequence shown here is derived from an EMBL/GenBank/DDBJ whole genome shotgun (WGS) entry which is preliminary data.</text>
</comment>
<feature type="non-terminal residue" evidence="1">
    <location>
        <position position="52"/>
    </location>
</feature>
<name>A0A6G3T7M2_9ACTN</name>
<proteinExistence type="predicted"/>
<accession>A0A6G3T7M2</accession>
<dbReference type="AlphaFoldDB" id="A0A6G3T7M2"/>
<organism evidence="1 2">
    <name type="scientific">Streptomyces rubrogriseus</name>
    <dbReference type="NCBI Taxonomy" id="194673"/>
    <lineage>
        <taxon>Bacteria</taxon>
        <taxon>Bacillati</taxon>
        <taxon>Actinomycetota</taxon>
        <taxon>Actinomycetes</taxon>
        <taxon>Kitasatosporales</taxon>
        <taxon>Streptomycetaceae</taxon>
        <taxon>Streptomyces</taxon>
        <taxon>Streptomyces violaceoruber group</taxon>
    </lineage>
</organism>
<dbReference type="EMBL" id="JAAGMQ010000126">
    <property type="protein sequence ID" value="NEC32435.1"/>
    <property type="molecule type" value="Genomic_DNA"/>
</dbReference>
<protein>
    <submittedName>
        <fullName evidence="1">Uncharacterized protein</fullName>
    </submittedName>
</protein>
<sequence length="52" mass="4708">MPSVTAGPPCSAGPCAEGVGTTVPGAFVGVCRTGGSLGSADGSDDAVDGPDG</sequence>
<reference evidence="1 2" key="1">
    <citation type="submission" date="2020-01" db="EMBL/GenBank/DDBJ databases">
        <title>Insect and environment-associated Actinomycetes.</title>
        <authorList>
            <person name="Currrie C."/>
            <person name="Chevrette M."/>
            <person name="Carlson C."/>
            <person name="Stubbendieck R."/>
            <person name="Wendt-Pienkowski E."/>
        </authorList>
    </citation>
    <scope>NUCLEOTIDE SEQUENCE [LARGE SCALE GENOMIC DNA]</scope>
    <source>
        <strain evidence="1 2">SID7739</strain>
    </source>
</reference>
<gene>
    <name evidence="1" type="ORF">G3I66_04445</name>
</gene>
<evidence type="ECO:0000313" key="2">
    <source>
        <dbReference type="Proteomes" id="UP000475666"/>
    </source>
</evidence>
<dbReference type="Proteomes" id="UP000475666">
    <property type="component" value="Unassembled WGS sequence"/>
</dbReference>